<reference evidence="5 6" key="1">
    <citation type="submission" date="2024-06" db="EMBL/GenBank/DDBJ databases">
        <title>A chromosome-level genome assembly of beet webworm, Loxostege sticticalis.</title>
        <authorList>
            <person name="Zhang Y."/>
        </authorList>
    </citation>
    <scope>NUCLEOTIDE SEQUENCE [LARGE SCALE GENOMIC DNA]</scope>
    <source>
        <strain evidence="5">AQ028</strain>
        <tissue evidence="5">Male pupae</tissue>
    </source>
</reference>
<organism evidence="5 6">
    <name type="scientific">Loxostege sticticalis</name>
    <name type="common">Beet webworm moth</name>
    <dbReference type="NCBI Taxonomy" id="481309"/>
    <lineage>
        <taxon>Eukaryota</taxon>
        <taxon>Metazoa</taxon>
        <taxon>Ecdysozoa</taxon>
        <taxon>Arthropoda</taxon>
        <taxon>Hexapoda</taxon>
        <taxon>Insecta</taxon>
        <taxon>Pterygota</taxon>
        <taxon>Neoptera</taxon>
        <taxon>Endopterygota</taxon>
        <taxon>Lepidoptera</taxon>
        <taxon>Glossata</taxon>
        <taxon>Ditrysia</taxon>
        <taxon>Pyraloidea</taxon>
        <taxon>Crambidae</taxon>
        <taxon>Pyraustinae</taxon>
        <taxon>Loxostege</taxon>
    </lineage>
</organism>
<sequence length="155" mass="17983">MINSERGGFLIMINQFTFYKVSNRGKVWICSNNNSYQCKAKVRLVNPNTVFPYNLEHNHPPPSFHVTEDGTYVKLRPQYKMISTNKGGFLIMIDGYTFYKTNSSGKLWLCSSYKASHCKAKIRYKEPNTVIPCYMEHNHSPPKYHVSQSGKYIKI</sequence>
<dbReference type="Proteomes" id="UP001549921">
    <property type="component" value="Unassembled WGS sequence"/>
</dbReference>
<dbReference type="InterPro" id="IPR007588">
    <property type="entry name" value="Znf_FLYWCH"/>
</dbReference>
<dbReference type="AlphaFoldDB" id="A0ABD0T1M3"/>
<proteinExistence type="predicted"/>
<feature type="domain" description="FLYWCH-type" evidence="4">
    <location>
        <begin position="2"/>
        <end position="59"/>
    </location>
</feature>
<evidence type="ECO:0000256" key="1">
    <source>
        <dbReference type="ARBA" id="ARBA00022723"/>
    </source>
</evidence>
<dbReference type="GO" id="GO:0008270">
    <property type="term" value="F:zinc ion binding"/>
    <property type="evidence" value="ECO:0007669"/>
    <property type="project" value="UniProtKB-KW"/>
</dbReference>
<feature type="domain" description="FLYWCH-type" evidence="4">
    <location>
        <begin position="82"/>
        <end position="139"/>
    </location>
</feature>
<evidence type="ECO:0000256" key="2">
    <source>
        <dbReference type="ARBA" id="ARBA00022771"/>
    </source>
</evidence>
<dbReference type="Pfam" id="PF04500">
    <property type="entry name" value="FLYWCH"/>
    <property type="match status" value="2"/>
</dbReference>
<keyword evidence="2" id="KW-0863">Zinc-finger</keyword>
<evidence type="ECO:0000313" key="6">
    <source>
        <dbReference type="Proteomes" id="UP001549921"/>
    </source>
</evidence>
<name>A0ABD0T1M3_LOXSC</name>
<dbReference type="Gene3D" id="2.20.25.240">
    <property type="match status" value="2"/>
</dbReference>
<gene>
    <name evidence="5" type="ORF">ABMA28_001423</name>
</gene>
<comment type="caution">
    <text evidence="5">The sequence shown here is derived from an EMBL/GenBank/DDBJ whole genome shotgun (WGS) entry which is preliminary data.</text>
</comment>
<accession>A0ABD0T1M3</accession>
<keyword evidence="3" id="KW-0862">Zinc</keyword>
<keyword evidence="1" id="KW-0479">Metal-binding</keyword>
<evidence type="ECO:0000313" key="5">
    <source>
        <dbReference type="EMBL" id="KAL0831904.1"/>
    </source>
</evidence>
<evidence type="ECO:0000256" key="3">
    <source>
        <dbReference type="ARBA" id="ARBA00022833"/>
    </source>
</evidence>
<protein>
    <recommendedName>
        <fullName evidence="4">FLYWCH-type domain-containing protein</fullName>
    </recommendedName>
</protein>
<evidence type="ECO:0000259" key="4">
    <source>
        <dbReference type="Pfam" id="PF04500"/>
    </source>
</evidence>
<dbReference type="EMBL" id="JBEDNZ010000011">
    <property type="protein sequence ID" value="KAL0831904.1"/>
    <property type="molecule type" value="Genomic_DNA"/>
</dbReference>